<sequence>MRIFDETSTSDEALPVDEPANAGARPHSGGGASGYIFDTGLGTHLNVSTGDPGKMFTGLEKVTLRNASRAWYRKGPSTTLVTALVPDMEDPQPAYLVDCSSEEPYE</sequence>
<reference evidence="2" key="1">
    <citation type="submission" date="2023-10" db="EMBL/GenBank/DDBJ databases">
        <authorList>
            <person name="Hackl T."/>
        </authorList>
    </citation>
    <scope>NUCLEOTIDE SEQUENCE</scope>
</reference>
<proteinExistence type="predicted"/>
<evidence type="ECO:0000313" key="3">
    <source>
        <dbReference type="Proteomes" id="UP001295740"/>
    </source>
</evidence>
<name>A0AAI8V9R6_9PEZI</name>
<evidence type="ECO:0000313" key="2">
    <source>
        <dbReference type="EMBL" id="CAJ2500425.1"/>
    </source>
</evidence>
<dbReference type="AlphaFoldDB" id="A0AAI8V9R6"/>
<organism evidence="2 3">
    <name type="scientific">Anthostomella pinea</name>
    <dbReference type="NCBI Taxonomy" id="933095"/>
    <lineage>
        <taxon>Eukaryota</taxon>
        <taxon>Fungi</taxon>
        <taxon>Dikarya</taxon>
        <taxon>Ascomycota</taxon>
        <taxon>Pezizomycotina</taxon>
        <taxon>Sordariomycetes</taxon>
        <taxon>Xylariomycetidae</taxon>
        <taxon>Xylariales</taxon>
        <taxon>Xylariaceae</taxon>
        <taxon>Anthostomella</taxon>
    </lineage>
</organism>
<dbReference type="EMBL" id="CAUWAG010000003">
    <property type="protein sequence ID" value="CAJ2500425.1"/>
    <property type="molecule type" value="Genomic_DNA"/>
</dbReference>
<protein>
    <submittedName>
        <fullName evidence="2">Uu.00g032780.m01.CDS01</fullName>
    </submittedName>
</protein>
<feature type="compositionally biased region" description="Polar residues" evidence="1">
    <location>
        <begin position="1"/>
        <end position="11"/>
    </location>
</feature>
<dbReference type="Proteomes" id="UP001295740">
    <property type="component" value="Unassembled WGS sequence"/>
</dbReference>
<accession>A0AAI8V9R6</accession>
<comment type="caution">
    <text evidence="2">The sequence shown here is derived from an EMBL/GenBank/DDBJ whole genome shotgun (WGS) entry which is preliminary data.</text>
</comment>
<gene>
    <name evidence="2" type="ORF">KHLLAP_LOCUS893</name>
</gene>
<feature type="region of interest" description="Disordered" evidence="1">
    <location>
        <begin position="1"/>
        <end position="35"/>
    </location>
</feature>
<evidence type="ECO:0000256" key="1">
    <source>
        <dbReference type="SAM" id="MobiDB-lite"/>
    </source>
</evidence>
<keyword evidence="3" id="KW-1185">Reference proteome</keyword>